<reference evidence="2 3" key="1">
    <citation type="submission" date="2020-07" db="EMBL/GenBank/DDBJ databases">
        <title>Trichoderma asperellum IC-1 whole genome shotgun sequence.</title>
        <authorList>
            <person name="Kanamasa S."/>
            <person name="Takahashi H."/>
        </authorList>
    </citation>
    <scope>NUCLEOTIDE SEQUENCE [LARGE SCALE GENOMIC DNA]</scope>
    <source>
        <strain evidence="2 3">IC-1</strain>
    </source>
</reference>
<protein>
    <submittedName>
        <fullName evidence="2">Uncharacterized protein</fullName>
    </submittedName>
</protein>
<evidence type="ECO:0000313" key="3">
    <source>
        <dbReference type="Proteomes" id="UP000517252"/>
    </source>
</evidence>
<dbReference type="Proteomes" id="UP000517252">
    <property type="component" value="Unassembled WGS sequence"/>
</dbReference>
<keyword evidence="1" id="KW-1133">Transmembrane helix</keyword>
<feature type="transmembrane region" description="Helical" evidence="1">
    <location>
        <begin position="7"/>
        <end position="28"/>
    </location>
</feature>
<sequence length="433" mass="46319">MVPKYCVLASNVVASLSLGALLGLGVYVTKNTLVIGGSPTPGFKVIDIDQNSWNVGYTIFGTAVGILATLGYSQHDNFLTRQGIMSNQGVVALYLRPLTVSRSVAQVIRGQLITTRILLALLAVLSTLCSAATVAIFGVHNIDLKLTNPVPSFPLASYNDTFFETSVDGYYPVVPLDEINLPELEAFLYRAAYIGAATTNDPGGFNQFSTAWISPSGAIGDTSYSSLNTGGIGLNMTSYFDFSGYPSRFHMPSAYTFNDLSGVVYGTHVNVVCVNSNANYDLDYSRLDDDVAVFKISNHRNANFQTVQDTKPPNDQLPIGAAVSGTSTTDPILTIVVPVELGETFICDCTYSGREYMASIIVSSRLSPLEVVAEVNQGPFIGLDVKWLLARTATNFLRKPGGGSLISAWTSTSWNNGGDNNTDTAVLLSTILS</sequence>
<organism evidence="2 3">
    <name type="scientific">Trichoderma asperellum</name>
    <name type="common">Filamentous fungus</name>
    <dbReference type="NCBI Taxonomy" id="101201"/>
    <lineage>
        <taxon>Eukaryota</taxon>
        <taxon>Fungi</taxon>
        <taxon>Dikarya</taxon>
        <taxon>Ascomycota</taxon>
        <taxon>Pezizomycotina</taxon>
        <taxon>Sordariomycetes</taxon>
        <taxon>Hypocreomycetidae</taxon>
        <taxon>Hypocreales</taxon>
        <taxon>Hypocreaceae</taxon>
        <taxon>Trichoderma</taxon>
    </lineage>
</organism>
<feature type="transmembrane region" description="Helical" evidence="1">
    <location>
        <begin position="55"/>
        <end position="72"/>
    </location>
</feature>
<dbReference type="OrthoDB" id="5412569at2759"/>
<accession>A0A6V8QXH3</accession>
<keyword evidence="1" id="KW-0812">Transmembrane</keyword>
<name>A0A6V8QXH3_TRIAP</name>
<evidence type="ECO:0000313" key="2">
    <source>
        <dbReference type="EMBL" id="GFP57139.1"/>
    </source>
</evidence>
<evidence type="ECO:0000256" key="1">
    <source>
        <dbReference type="SAM" id="Phobius"/>
    </source>
</evidence>
<comment type="caution">
    <text evidence="2">The sequence shown here is derived from an EMBL/GenBank/DDBJ whole genome shotgun (WGS) entry which is preliminary data.</text>
</comment>
<proteinExistence type="predicted"/>
<dbReference type="EMBL" id="BLZH01000007">
    <property type="protein sequence ID" value="GFP57139.1"/>
    <property type="molecule type" value="Genomic_DNA"/>
</dbReference>
<feature type="transmembrane region" description="Helical" evidence="1">
    <location>
        <begin position="117"/>
        <end position="139"/>
    </location>
</feature>
<gene>
    <name evidence="2" type="ORF">TASIC1_0007063100</name>
</gene>
<keyword evidence="1" id="KW-0472">Membrane</keyword>
<dbReference type="AlphaFoldDB" id="A0A6V8QXH3"/>